<dbReference type="OrthoDB" id="9772024at2"/>
<keyword evidence="1" id="KW-0378">Hydrolase</keyword>
<dbReference type="Proteomes" id="UP000286287">
    <property type="component" value="Unassembled WGS sequence"/>
</dbReference>
<evidence type="ECO:0000313" key="6">
    <source>
        <dbReference type="Proteomes" id="UP000286287"/>
    </source>
</evidence>
<dbReference type="GO" id="GO:0030288">
    <property type="term" value="C:outer membrane-bounded periplasmic space"/>
    <property type="evidence" value="ECO:0007669"/>
    <property type="project" value="TreeGrafter"/>
</dbReference>
<dbReference type="EMBL" id="QYUJ01000014">
    <property type="protein sequence ID" value="RJF72867.1"/>
    <property type="molecule type" value="Genomic_DNA"/>
</dbReference>
<feature type="region of interest" description="Disordered" evidence="2">
    <location>
        <begin position="65"/>
        <end position="87"/>
    </location>
</feature>
<feature type="domain" description="MurNAc-LAA" evidence="4">
    <location>
        <begin position="521"/>
        <end position="627"/>
    </location>
</feature>
<dbReference type="Pfam" id="PF01520">
    <property type="entry name" value="Amidase_3"/>
    <property type="match status" value="1"/>
</dbReference>
<dbReference type="AlphaFoldDB" id="A0A418V9X5"/>
<sequence length="650" mass="65370">MKARATLLSSALLLGSWAAAQTDPFQRGAPAQAIPALRSGAVTVPGTSPQVGLQAANAVPATSTTVTGTGAATSAGPAFGNPRSSSDGNTTRIVFDLPASPLTYTLTPTFSGLRIDVQGARVIPAVTARLGATVTEYRAGGGQVTLVTPFPLSTTEGWRASEATIAGGTRVLILEFGGTLSGGAGPTVKGRVLAAAPATTTAAQATLSAPLPASPSAAAGAALFPGTVGSGAVGAVGAGTVNPATVKGAQTALTSGGNGVGLPPGDTIRTGPVVPAPALPGADSEKPSPLTGRVPGDAGASVPLGAPRIGKNPGLTRVVLDLPAGASYRLVPTALGMRVELSGVTVGPAAQMEADVSPEVRGWRYDAISGGVHVSLLTAAPTTVRSGWRSQLLPPASGSDRYRLAIDLSPALADTTALKPSEKIVASVPPIPTARGTAILALSASYARPRVVIDPGHGGIDPGAVGAVVEKEVNLAVGLRVRDLLKAAGVDVVMTRDRDTQLSRDKNTDLNMRAGLGTPGTQLYVSIHVNAMAPGNALRGYGIETWWNPNHPLSQNLAALLQRNTIQATAAFDQGLKNSRSLAVLRNSRIPAALIEVGFTSHPVDGLNLRDDNYLDRLALGIANGIRDALITGVTADNGVTNIAVGGAGK</sequence>
<dbReference type="GO" id="GO:0008745">
    <property type="term" value="F:N-acetylmuramoyl-L-alanine amidase activity"/>
    <property type="evidence" value="ECO:0007669"/>
    <property type="project" value="InterPro"/>
</dbReference>
<organism evidence="5 6">
    <name type="scientific">Deinococcus cavernae</name>
    <dbReference type="NCBI Taxonomy" id="2320857"/>
    <lineage>
        <taxon>Bacteria</taxon>
        <taxon>Thermotogati</taxon>
        <taxon>Deinococcota</taxon>
        <taxon>Deinococci</taxon>
        <taxon>Deinococcales</taxon>
        <taxon>Deinococcaceae</taxon>
        <taxon>Deinococcus</taxon>
    </lineage>
</organism>
<dbReference type="PANTHER" id="PTHR30404">
    <property type="entry name" value="N-ACETYLMURAMOYL-L-ALANINE AMIDASE"/>
    <property type="match status" value="1"/>
</dbReference>
<dbReference type="PANTHER" id="PTHR30404:SF0">
    <property type="entry name" value="N-ACETYLMURAMOYL-L-ALANINE AMIDASE AMIC"/>
    <property type="match status" value="1"/>
</dbReference>
<name>A0A418V9X5_9DEIO</name>
<proteinExistence type="predicted"/>
<evidence type="ECO:0000259" key="4">
    <source>
        <dbReference type="SMART" id="SM00646"/>
    </source>
</evidence>
<feature type="compositionally biased region" description="Low complexity" evidence="2">
    <location>
        <begin position="65"/>
        <end position="78"/>
    </location>
</feature>
<comment type="caution">
    <text evidence="5">The sequence shown here is derived from an EMBL/GenBank/DDBJ whole genome shotgun (WGS) entry which is preliminary data.</text>
</comment>
<dbReference type="RefSeq" id="WP_119765411.1">
    <property type="nucleotide sequence ID" value="NZ_QYUJ01000014.1"/>
</dbReference>
<gene>
    <name evidence="5" type="ORF">D3875_16265</name>
</gene>
<evidence type="ECO:0000256" key="3">
    <source>
        <dbReference type="SAM" id="SignalP"/>
    </source>
</evidence>
<dbReference type="SUPFAM" id="SSF53187">
    <property type="entry name" value="Zn-dependent exopeptidases"/>
    <property type="match status" value="1"/>
</dbReference>
<dbReference type="GO" id="GO:0009253">
    <property type="term" value="P:peptidoglycan catabolic process"/>
    <property type="evidence" value="ECO:0007669"/>
    <property type="project" value="InterPro"/>
</dbReference>
<reference evidence="5 6" key="1">
    <citation type="submission" date="2018-09" db="EMBL/GenBank/DDBJ databases">
        <authorList>
            <person name="Zhu H."/>
        </authorList>
    </citation>
    <scope>NUCLEOTIDE SEQUENCE [LARGE SCALE GENOMIC DNA]</scope>
    <source>
        <strain evidence="5 6">K2S05-167</strain>
    </source>
</reference>
<dbReference type="SMART" id="SM00646">
    <property type="entry name" value="Ami_3"/>
    <property type="match status" value="1"/>
</dbReference>
<evidence type="ECO:0000313" key="5">
    <source>
        <dbReference type="EMBL" id="RJF72867.1"/>
    </source>
</evidence>
<feature type="chain" id="PRO_5019022670" evidence="3">
    <location>
        <begin position="21"/>
        <end position="650"/>
    </location>
</feature>
<accession>A0A418V9X5</accession>
<dbReference type="Gene3D" id="3.40.630.40">
    <property type="entry name" value="Zn-dependent exopeptidases"/>
    <property type="match status" value="1"/>
</dbReference>
<dbReference type="InterPro" id="IPR002508">
    <property type="entry name" value="MurNAc-LAA_cat"/>
</dbReference>
<protein>
    <submittedName>
        <fullName evidence="5">N-acetylmuramoyl-L-alanine amidase</fullName>
    </submittedName>
</protein>
<keyword evidence="3" id="KW-0732">Signal</keyword>
<evidence type="ECO:0000256" key="1">
    <source>
        <dbReference type="ARBA" id="ARBA00022801"/>
    </source>
</evidence>
<keyword evidence="6" id="KW-1185">Reference proteome</keyword>
<dbReference type="InterPro" id="IPR050695">
    <property type="entry name" value="N-acetylmuramoyl_amidase_3"/>
</dbReference>
<evidence type="ECO:0000256" key="2">
    <source>
        <dbReference type="SAM" id="MobiDB-lite"/>
    </source>
</evidence>
<feature type="signal peptide" evidence="3">
    <location>
        <begin position="1"/>
        <end position="20"/>
    </location>
</feature>
<dbReference type="CDD" id="cd02696">
    <property type="entry name" value="MurNAc-LAA"/>
    <property type="match status" value="1"/>
</dbReference>